<organism evidence="2 3">
    <name type="scientific">Acinetobacter rudis</name>
    <dbReference type="NCBI Taxonomy" id="632955"/>
    <lineage>
        <taxon>Bacteria</taxon>
        <taxon>Pseudomonadati</taxon>
        <taxon>Pseudomonadota</taxon>
        <taxon>Gammaproteobacteria</taxon>
        <taxon>Moraxellales</taxon>
        <taxon>Moraxellaceae</taxon>
        <taxon>Acinetobacter</taxon>
    </lineage>
</organism>
<dbReference type="InterPro" id="IPR011009">
    <property type="entry name" value="Kinase-like_dom_sf"/>
</dbReference>
<dbReference type="Gene3D" id="1.10.510.10">
    <property type="entry name" value="Transferase(Phosphotransferase) domain 1"/>
    <property type="match status" value="1"/>
</dbReference>
<dbReference type="RefSeq" id="WP_308980698.1">
    <property type="nucleotide sequence ID" value="NZ_JAVIDL010000002.1"/>
</dbReference>
<dbReference type="GO" id="GO:0005524">
    <property type="term" value="F:ATP binding"/>
    <property type="evidence" value="ECO:0007669"/>
    <property type="project" value="InterPro"/>
</dbReference>
<name>A0AAW8J4C1_9GAMM</name>
<feature type="domain" description="Protein kinase" evidence="1">
    <location>
        <begin position="1"/>
        <end position="274"/>
    </location>
</feature>
<dbReference type="PANTHER" id="PTHR44167:SF18">
    <property type="entry name" value="PROTEIN KINASE DOMAIN-CONTAINING PROTEIN"/>
    <property type="match status" value="1"/>
</dbReference>
<dbReference type="PROSITE" id="PS50011">
    <property type="entry name" value="PROTEIN_KINASE_DOM"/>
    <property type="match status" value="1"/>
</dbReference>
<comment type="caution">
    <text evidence="2">The sequence shown here is derived from an EMBL/GenBank/DDBJ whole genome shotgun (WGS) entry which is preliminary data.</text>
</comment>
<dbReference type="Pfam" id="PF00069">
    <property type="entry name" value="Pkinase"/>
    <property type="match status" value="1"/>
</dbReference>
<proteinExistence type="predicted"/>
<dbReference type="InterPro" id="IPR000719">
    <property type="entry name" value="Prot_kinase_dom"/>
</dbReference>
<dbReference type="PANTHER" id="PTHR44167">
    <property type="entry name" value="OVARIAN-SPECIFIC SERINE/THREONINE-PROTEIN KINASE LOK-RELATED"/>
    <property type="match status" value="1"/>
</dbReference>
<dbReference type="Proteomes" id="UP001243844">
    <property type="component" value="Unassembled WGS sequence"/>
</dbReference>
<evidence type="ECO:0000313" key="3">
    <source>
        <dbReference type="Proteomes" id="UP001243844"/>
    </source>
</evidence>
<dbReference type="GO" id="GO:0004674">
    <property type="term" value="F:protein serine/threonine kinase activity"/>
    <property type="evidence" value="ECO:0007669"/>
    <property type="project" value="TreeGrafter"/>
</dbReference>
<reference evidence="2" key="1">
    <citation type="submission" date="2023-08" db="EMBL/GenBank/DDBJ databases">
        <title>Emergence of clinically-relevant ST2 carbapenem-resistant Acinetobacter baumannii strains in hospital sewages in Zhejiang, East of China.</title>
        <authorList>
            <person name="Kaichao C."/>
            <person name="Zhang R."/>
        </authorList>
    </citation>
    <scope>NUCLEOTIDE SEQUENCE</scope>
    <source>
        <strain evidence="2">M-RB-37</strain>
    </source>
</reference>
<gene>
    <name evidence="2" type="ORF">RFH47_01940</name>
</gene>
<evidence type="ECO:0000313" key="2">
    <source>
        <dbReference type="EMBL" id="MDQ8934508.1"/>
    </source>
</evidence>
<accession>A0AAW8J4C1</accession>
<dbReference type="GO" id="GO:0005737">
    <property type="term" value="C:cytoplasm"/>
    <property type="evidence" value="ECO:0007669"/>
    <property type="project" value="TreeGrafter"/>
</dbReference>
<protein>
    <submittedName>
        <fullName evidence="2">RIO1 family regulatory kinase/ATPase</fullName>
    </submittedName>
</protein>
<sequence length="275" mass="32071">MFSGALGLQSSGRCIRSDAQRGRWLYYVEHQQEAYWLKLQQSIGDLQSETAFLHELAFYQKMQQAVDLHHKLIERDKLSVCLPFDILDVASINDAPANSISQVLCIRDSQTLFSTSEDLSLSDQIHRLILSLTVLERLYGCGYLHGDLKNTHFRLHQNQCYLIDFEQSVNIDAARAVEQTATPRYMAPELFHAQPKSVQSDIYALGVIWLQWLNQQRWFNRSYLDWAYWHCQQLEVELVDRFSMLKPILMRMLAKKKSNRYAAIEEIKLDLARIV</sequence>
<dbReference type="EMBL" id="JAVIDL010000002">
    <property type="protein sequence ID" value="MDQ8934508.1"/>
    <property type="molecule type" value="Genomic_DNA"/>
</dbReference>
<dbReference type="SUPFAM" id="SSF56112">
    <property type="entry name" value="Protein kinase-like (PK-like)"/>
    <property type="match status" value="1"/>
</dbReference>
<dbReference type="AlphaFoldDB" id="A0AAW8J4C1"/>
<evidence type="ECO:0000259" key="1">
    <source>
        <dbReference type="PROSITE" id="PS50011"/>
    </source>
</evidence>